<accession>A0A7C8MFI8</accession>
<evidence type="ECO:0000256" key="1">
    <source>
        <dbReference type="SAM" id="SignalP"/>
    </source>
</evidence>
<name>A0A7C8MFI8_9PLEO</name>
<organism evidence="3 4">
    <name type="scientific">Massariosphaeria phaeospora</name>
    <dbReference type="NCBI Taxonomy" id="100035"/>
    <lineage>
        <taxon>Eukaryota</taxon>
        <taxon>Fungi</taxon>
        <taxon>Dikarya</taxon>
        <taxon>Ascomycota</taxon>
        <taxon>Pezizomycotina</taxon>
        <taxon>Dothideomycetes</taxon>
        <taxon>Pleosporomycetidae</taxon>
        <taxon>Pleosporales</taxon>
        <taxon>Pleosporales incertae sedis</taxon>
        <taxon>Massariosphaeria</taxon>
    </lineage>
</organism>
<dbReference type="Proteomes" id="UP000481861">
    <property type="component" value="Unassembled WGS sequence"/>
</dbReference>
<dbReference type="Gene3D" id="3.40.50.1820">
    <property type="entry name" value="alpha/beta hydrolase"/>
    <property type="match status" value="1"/>
</dbReference>
<proteinExistence type="predicted"/>
<feature type="domain" description="AB hydrolase-1" evidence="2">
    <location>
        <begin position="99"/>
        <end position="244"/>
    </location>
</feature>
<evidence type="ECO:0000259" key="2">
    <source>
        <dbReference type="Pfam" id="PF12697"/>
    </source>
</evidence>
<dbReference type="GO" id="GO:0016787">
    <property type="term" value="F:hydrolase activity"/>
    <property type="evidence" value="ECO:0007669"/>
    <property type="project" value="UniProtKB-KW"/>
</dbReference>
<dbReference type="PANTHER" id="PTHR42886:SF87">
    <property type="entry name" value="AB HYDROLASE-1 DOMAIN-CONTAINING PROTEIN"/>
    <property type="match status" value="1"/>
</dbReference>
<keyword evidence="4" id="KW-1185">Reference proteome</keyword>
<sequence length="443" mass="47576">MASLTLLAPFLVLLAGSAAAKSCTDFIIPVDILSRQGLFKKVPLETNLDVTAFAQELLRNGQNYTATLLEDYQTLKGSYKISAKFCHPEGGIGESVVQLLSHGIGFDKAYWDLPYNDYSNSYTDAALKEGYSVLAIDRLGIGMSSHGDPFNEIQAQAEVEALNAVTTKLRKGEVPEIGHSFAKVIHVGHSFGSIQSLWLSALYPNNTDGLVLTGWAATGDFTSVFWAGWNMHSARLNQPLRFGNASSSGLLNTYSAWKAGDALIKGIQMVLNKLGVGLSPDTIWEDIATTEVSNLIRGYNETTTPLDYASGYVSWSDFTANQFCFLHKGHYDLGLGLFSEANKQPMTVGEALTIGSFPQRSSFSGPVLVFTGREDLPFCGGDCLATGTNATSIPAGAKALFPKATPFEAYIQPDTAHGINAHYNATGAYQVINSWLGAHGLGA</sequence>
<keyword evidence="1" id="KW-0732">Signal</keyword>
<feature type="chain" id="PRO_5028863809" evidence="1">
    <location>
        <begin position="21"/>
        <end position="443"/>
    </location>
</feature>
<dbReference type="SUPFAM" id="SSF53474">
    <property type="entry name" value="alpha/beta-Hydrolases"/>
    <property type="match status" value="1"/>
</dbReference>
<reference evidence="3 4" key="1">
    <citation type="submission" date="2020-01" db="EMBL/GenBank/DDBJ databases">
        <authorList>
            <consortium name="DOE Joint Genome Institute"/>
            <person name="Haridas S."/>
            <person name="Albert R."/>
            <person name="Binder M."/>
            <person name="Bloem J."/>
            <person name="Labutti K."/>
            <person name="Salamov A."/>
            <person name="Andreopoulos B."/>
            <person name="Baker S.E."/>
            <person name="Barry K."/>
            <person name="Bills G."/>
            <person name="Bluhm B.H."/>
            <person name="Cannon C."/>
            <person name="Castanera R."/>
            <person name="Culley D.E."/>
            <person name="Daum C."/>
            <person name="Ezra D."/>
            <person name="Gonzalez J.B."/>
            <person name="Henrissat B."/>
            <person name="Kuo A."/>
            <person name="Liang C."/>
            <person name="Lipzen A."/>
            <person name="Lutzoni F."/>
            <person name="Magnuson J."/>
            <person name="Mondo S."/>
            <person name="Nolan M."/>
            <person name="Ohm R."/>
            <person name="Pangilinan J."/>
            <person name="Park H.-J.H."/>
            <person name="Ramirez L."/>
            <person name="Alfaro M."/>
            <person name="Sun H."/>
            <person name="Tritt A."/>
            <person name="Yoshinaga Y."/>
            <person name="Zwiers L.-H.L."/>
            <person name="Turgeon B.G."/>
            <person name="Goodwin S.B."/>
            <person name="Spatafora J.W."/>
            <person name="Crous P.W."/>
            <person name="Grigoriev I.V."/>
        </authorList>
    </citation>
    <scope>NUCLEOTIDE SEQUENCE [LARGE SCALE GENOMIC DNA]</scope>
    <source>
        <strain evidence="3 4">CBS 611.86</strain>
    </source>
</reference>
<dbReference type="AlphaFoldDB" id="A0A7C8MFI8"/>
<comment type="caution">
    <text evidence="3">The sequence shown here is derived from an EMBL/GenBank/DDBJ whole genome shotgun (WGS) entry which is preliminary data.</text>
</comment>
<feature type="signal peptide" evidence="1">
    <location>
        <begin position="1"/>
        <end position="20"/>
    </location>
</feature>
<protein>
    <submittedName>
        <fullName evidence="3">Alpha/Beta hydrolase protein</fullName>
    </submittedName>
</protein>
<dbReference type="InterPro" id="IPR000073">
    <property type="entry name" value="AB_hydrolase_1"/>
</dbReference>
<dbReference type="InterPro" id="IPR029058">
    <property type="entry name" value="AB_hydrolase_fold"/>
</dbReference>
<dbReference type="Pfam" id="PF12697">
    <property type="entry name" value="Abhydrolase_6"/>
    <property type="match status" value="1"/>
</dbReference>
<evidence type="ECO:0000313" key="3">
    <source>
        <dbReference type="EMBL" id="KAF2877198.1"/>
    </source>
</evidence>
<gene>
    <name evidence="3" type="ORF">BDV95DRAFT_480978</name>
</gene>
<dbReference type="PANTHER" id="PTHR42886">
    <property type="entry name" value="RE40534P-RELATED"/>
    <property type="match status" value="1"/>
</dbReference>
<keyword evidence="3" id="KW-0378">Hydrolase</keyword>
<evidence type="ECO:0000313" key="4">
    <source>
        <dbReference type="Proteomes" id="UP000481861"/>
    </source>
</evidence>
<dbReference type="OrthoDB" id="190201at2759"/>
<dbReference type="EMBL" id="JAADJZ010000002">
    <property type="protein sequence ID" value="KAF2877198.1"/>
    <property type="molecule type" value="Genomic_DNA"/>
</dbReference>